<feature type="signal peptide" evidence="2">
    <location>
        <begin position="1"/>
        <end position="22"/>
    </location>
</feature>
<reference evidence="3 4" key="1">
    <citation type="journal article" date="2012" name="J. Bacteriol.">
        <title>Complete genome sequence of the anaerobic perchlorate-reducing bacterium Azospira suillum strain PS.</title>
        <authorList>
            <person name="Byrne-Bailey K.G."/>
            <person name="Coates J.D."/>
        </authorList>
    </citation>
    <scope>NUCLEOTIDE SEQUENCE [LARGE SCALE GENOMIC DNA]</scope>
    <source>
        <strain evidence="4">ATCC BAA-33 / DSM 13638 / PS</strain>
    </source>
</reference>
<name>G8QK44_AZOOP</name>
<evidence type="ECO:0000256" key="1">
    <source>
        <dbReference type="SAM" id="MobiDB-lite"/>
    </source>
</evidence>
<keyword evidence="2" id="KW-0732">Signal</keyword>
<dbReference type="OrthoDB" id="8536501at2"/>
<feature type="chain" id="PRO_5003514839" evidence="2">
    <location>
        <begin position="23"/>
        <end position="133"/>
    </location>
</feature>
<proteinExistence type="predicted"/>
<dbReference type="KEGG" id="dsu:Dsui_1075"/>
<evidence type="ECO:0000313" key="3">
    <source>
        <dbReference type="EMBL" id="AEV25477.1"/>
    </source>
</evidence>
<accession>G8QK44</accession>
<evidence type="ECO:0000256" key="2">
    <source>
        <dbReference type="SAM" id="SignalP"/>
    </source>
</evidence>
<gene>
    <name evidence="3" type="ordered locus">Dsui_1075</name>
</gene>
<dbReference type="HOGENOM" id="CLU_136675_0_0_4"/>
<dbReference type="Proteomes" id="UP000005633">
    <property type="component" value="Chromosome"/>
</dbReference>
<organism evidence="3 4">
    <name type="scientific">Azospira oryzae (strain ATCC BAA-33 / DSM 13638 / PS)</name>
    <name type="common">Dechlorosoma suillum</name>
    <dbReference type="NCBI Taxonomy" id="640081"/>
    <lineage>
        <taxon>Bacteria</taxon>
        <taxon>Pseudomonadati</taxon>
        <taxon>Pseudomonadota</taxon>
        <taxon>Betaproteobacteria</taxon>
        <taxon>Rhodocyclales</taxon>
        <taxon>Rhodocyclaceae</taxon>
        <taxon>Azospira</taxon>
    </lineage>
</organism>
<dbReference type="EMBL" id="CP003153">
    <property type="protein sequence ID" value="AEV25477.1"/>
    <property type="molecule type" value="Genomic_DNA"/>
</dbReference>
<dbReference type="AlphaFoldDB" id="G8QK44"/>
<protein>
    <submittedName>
        <fullName evidence="3">Uncharacterized protein</fullName>
    </submittedName>
</protein>
<dbReference type="RefSeq" id="WP_014236178.1">
    <property type="nucleotide sequence ID" value="NC_016616.1"/>
</dbReference>
<evidence type="ECO:0000313" key="4">
    <source>
        <dbReference type="Proteomes" id="UP000005633"/>
    </source>
</evidence>
<sequence>MRTRISLPILCLCLGLSSAAFANDEHHPEKPQTPASAPAPLQQSGGINTLKSDVIRLRLQVQKIAKAKDDQERKRLLTEYMHTLHESMQTAEGMVGGMEGCPMMDEMSGGLPAGGNHEHHMEMMKRMMAPDKH</sequence>
<feature type="region of interest" description="Disordered" evidence="1">
    <location>
        <begin position="24"/>
        <end position="47"/>
    </location>
</feature>
<dbReference type="STRING" id="640081.Dsui_1075"/>
<dbReference type="eggNOG" id="ENOG5032TSD">
    <property type="taxonomic scope" value="Bacteria"/>
</dbReference>